<dbReference type="InterPro" id="IPR036551">
    <property type="entry name" value="Flavin_trans-like"/>
</dbReference>
<dbReference type="Proteomes" id="UP000274346">
    <property type="component" value="Chromosome"/>
</dbReference>
<proteinExistence type="predicted"/>
<reference evidence="1 2" key="1">
    <citation type="submission" date="2018-12" db="EMBL/GenBank/DDBJ databases">
        <authorList>
            <consortium name="Pathogen Informatics"/>
        </authorList>
    </citation>
    <scope>NUCLEOTIDE SEQUENCE [LARGE SCALE GENOMIC DNA]</scope>
    <source>
        <strain evidence="1 2">NCTC13098</strain>
    </source>
</reference>
<dbReference type="EMBL" id="LR131271">
    <property type="protein sequence ID" value="VDR27873.1"/>
    <property type="molecule type" value="Genomic_DNA"/>
</dbReference>
<dbReference type="KEGG" id="rtg:NCTC13098_04248"/>
<evidence type="ECO:0000313" key="2">
    <source>
        <dbReference type="Proteomes" id="UP000274346"/>
    </source>
</evidence>
<protein>
    <submittedName>
        <fullName evidence="1">Uncharacterized protein</fullName>
    </submittedName>
</protein>
<dbReference type="GO" id="GO:0003824">
    <property type="term" value="F:catalytic activity"/>
    <property type="evidence" value="ECO:0007669"/>
    <property type="project" value="InterPro"/>
</dbReference>
<name>A0A3P8M3Y0_RAOTE</name>
<dbReference type="AlphaFoldDB" id="A0A3P8M3Y0"/>
<accession>A0A3P8M3Y0</accession>
<evidence type="ECO:0000313" key="1">
    <source>
        <dbReference type="EMBL" id="VDR27873.1"/>
    </source>
</evidence>
<sequence length="276" mass="30463">MDSQRLSYLVDTMIEDILEQRRLRLQTRSKVMYAILSGEDLTTLPATLECLSALHRGGYLLVMVFSHSARQSSLQSSCLKALAQRGIDVMCAGQEEPPVAELCGDLYFPALSTNSLSKIALGIRDNLVCRWAFYALSMQIKAIVTLNAECQPDKNGSLPQAFRTRLAHYAGTLVEYGFTVIGQHAAGPESTPSANAHRQLVTLSDVRRYQKGRRCILAIARSSPPQPAMKSATAASSLFNVTRRTHVSGKGNRCISFNHQTRFAEWRKIADCRSPG</sequence>
<dbReference type="SUPFAM" id="SSF52507">
    <property type="entry name" value="Homo-oligomeric flavin-containing Cys decarboxylases, HFCD"/>
    <property type="match status" value="1"/>
</dbReference>
<gene>
    <name evidence="1" type="ORF">NCTC13098_04248</name>
</gene>
<organism evidence="1 2">
    <name type="scientific">Raoultella terrigena</name>
    <name type="common">Klebsiella terrigena</name>
    <dbReference type="NCBI Taxonomy" id="577"/>
    <lineage>
        <taxon>Bacteria</taxon>
        <taxon>Pseudomonadati</taxon>
        <taxon>Pseudomonadota</taxon>
        <taxon>Gammaproteobacteria</taxon>
        <taxon>Enterobacterales</taxon>
        <taxon>Enterobacteriaceae</taxon>
        <taxon>Klebsiella/Raoultella group</taxon>
        <taxon>Raoultella</taxon>
    </lineage>
</organism>